<dbReference type="GO" id="GO:0015297">
    <property type="term" value="F:antiporter activity"/>
    <property type="evidence" value="ECO:0007669"/>
    <property type="project" value="InterPro"/>
</dbReference>
<evidence type="ECO:0000256" key="2">
    <source>
        <dbReference type="ARBA" id="ARBA00010199"/>
    </source>
</evidence>
<dbReference type="CDD" id="cd13132">
    <property type="entry name" value="MATE_eukaryotic"/>
    <property type="match status" value="1"/>
</dbReference>
<feature type="transmembrane region" description="Helical" evidence="6">
    <location>
        <begin position="423"/>
        <end position="443"/>
    </location>
</feature>
<proteinExistence type="inferred from homology"/>
<name>A0A9N9Y110_9HYPO</name>
<comment type="similarity">
    <text evidence="2">Belongs to the multi antimicrobial extrusion (MATE) (TC 2.A.66.1) family.</text>
</comment>
<evidence type="ECO:0000256" key="3">
    <source>
        <dbReference type="ARBA" id="ARBA00022692"/>
    </source>
</evidence>
<dbReference type="Pfam" id="PF01554">
    <property type="entry name" value="MatE"/>
    <property type="match status" value="2"/>
</dbReference>
<feature type="transmembrane region" description="Helical" evidence="6">
    <location>
        <begin position="352"/>
        <end position="370"/>
    </location>
</feature>
<dbReference type="AlphaFoldDB" id="A0A9N9Y110"/>
<dbReference type="EMBL" id="CABFNO020001387">
    <property type="protein sequence ID" value="CAG9984525.1"/>
    <property type="molecule type" value="Genomic_DNA"/>
</dbReference>
<feature type="transmembrane region" description="Helical" evidence="6">
    <location>
        <begin position="276"/>
        <end position="298"/>
    </location>
</feature>
<keyword evidence="4 6" id="KW-1133">Transmembrane helix</keyword>
<reference evidence="7 8" key="2">
    <citation type="submission" date="2021-10" db="EMBL/GenBank/DDBJ databases">
        <authorList>
            <person name="Piombo E."/>
        </authorList>
    </citation>
    <scope>NUCLEOTIDE SEQUENCE [LARGE SCALE GENOMIC DNA]</scope>
</reference>
<feature type="transmembrane region" description="Helical" evidence="6">
    <location>
        <begin position="385"/>
        <end position="402"/>
    </location>
</feature>
<evidence type="ECO:0000256" key="5">
    <source>
        <dbReference type="ARBA" id="ARBA00023136"/>
    </source>
</evidence>
<keyword evidence="8" id="KW-1185">Reference proteome</keyword>
<sequence>MAIFNDATDSQDPYETVDETTALLSPRSKAPSATWRPSREALRPMAREALVLLKTSIPIIASYILQNSIQTISIIIVGRSRPKDLSVAAFAYMFSTCSGWLIGMGGSTALDTLASAAYTGGGDKHHAGVLLQRCFIVLTMLYLPVCVIWVFSGRLFILLGQDADFSWESAKFLTYLIPGGFGYIYFESLKKYLQVQGLIRPATYVMLVVSPLSGLLNYIFINNSKLGLLGAPLATGLSYWISFGLLVLYTSYISGHECWGGWNKACLNHLGAFTRIALLGIIQLGTEFWAFEIVALVAGSLGKLPLAGQSVLMTADGVLVTIPFGIGVATSVRVGGFLGAKDLESARRSAHTSFVLTATISIFVCLLLILTRNHFAKIFTSESEVIRYVALVMPWIGLFQITDALNGSSGGALRGMGKQHIGAAANLTSYYIIALPLGSWLAFRGWELSGLWIGQCIGMGIVASAQLVFVLATDWKLEIERALERISEDDNTAPPV</sequence>
<feature type="transmembrane region" description="Helical" evidence="6">
    <location>
        <begin position="449"/>
        <end position="472"/>
    </location>
</feature>
<evidence type="ECO:0000256" key="6">
    <source>
        <dbReference type="SAM" id="Phobius"/>
    </source>
</evidence>
<accession>A0A9N9Y110</accession>
<organism evidence="7 8">
    <name type="scientific">Clonostachys byssicola</name>
    <dbReference type="NCBI Taxonomy" id="160290"/>
    <lineage>
        <taxon>Eukaryota</taxon>
        <taxon>Fungi</taxon>
        <taxon>Dikarya</taxon>
        <taxon>Ascomycota</taxon>
        <taxon>Pezizomycotina</taxon>
        <taxon>Sordariomycetes</taxon>
        <taxon>Hypocreomycetidae</taxon>
        <taxon>Hypocreales</taxon>
        <taxon>Bionectriaceae</taxon>
        <taxon>Clonostachys</taxon>
    </lineage>
</organism>
<evidence type="ECO:0000256" key="4">
    <source>
        <dbReference type="ARBA" id="ARBA00022989"/>
    </source>
</evidence>
<dbReference type="Proteomes" id="UP000754883">
    <property type="component" value="Unassembled WGS sequence"/>
</dbReference>
<comment type="caution">
    <text evidence="7">The sequence shown here is derived from an EMBL/GenBank/DDBJ whole genome shotgun (WGS) entry which is preliminary data.</text>
</comment>
<feature type="transmembrane region" description="Helical" evidence="6">
    <location>
        <begin position="233"/>
        <end position="255"/>
    </location>
</feature>
<feature type="transmembrane region" description="Helical" evidence="6">
    <location>
        <begin position="198"/>
        <end position="221"/>
    </location>
</feature>
<protein>
    <recommendedName>
        <fullName evidence="9">MATE efflux family protein</fullName>
    </recommendedName>
</protein>
<evidence type="ECO:0000313" key="8">
    <source>
        <dbReference type="Proteomes" id="UP000754883"/>
    </source>
</evidence>
<feature type="transmembrane region" description="Helical" evidence="6">
    <location>
        <begin position="134"/>
        <end position="157"/>
    </location>
</feature>
<gene>
    <name evidence="7" type="ORF">CBYS24578_00012252</name>
</gene>
<dbReference type="GO" id="GO:0016020">
    <property type="term" value="C:membrane"/>
    <property type="evidence" value="ECO:0007669"/>
    <property type="project" value="UniProtKB-SubCell"/>
</dbReference>
<keyword evidence="5 6" id="KW-0472">Membrane</keyword>
<dbReference type="PANTHER" id="PTHR11206">
    <property type="entry name" value="MULTIDRUG RESISTANCE PROTEIN"/>
    <property type="match status" value="1"/>
</dbReference>
<feature type="transmembrane region" description="Helical" evidence="6">
    <location>
        <begin position="318"/>
        <end position="340"/>
    </location>
</feature>
<comment type="subcellular location">
    <subcellularLocation>
        <location evidence="1">Membrane</location>
        <topology evidence="1">Multi-pass membrane protein</topology>
    </subcellularLocation>
</comment>
<dbReference type="InterPro" id="IPR045069">
    <property type="entry name" value="MATE_euk"/>
</dbReference>
<dbReference type="GO" id="GO:0042910">
    <property type="term" value="F:xenobiotic transmembrane transporter activity"/>
    <property type="evidence" value="ECO:0007669"/>
    <property type="project" value="InterPro"/>
</dbReference>
<dbReference type="InterPro" id="IPR002528">
    <property type="entry name" value="MATE_fam"/>
</dbReference>
<feature type="transmembrane region" description="Helical" evidence="6">
    <location>
        <begin position="169"/>
        <end position="186"/>
    </location>
</feature>
<dbReference type="NCBIfam" id="TIGR00797">
    <property type="entry name" value="matE"/>
    <property type="match status" value="1"/>
</dbReference>
<reference evidence="8" key="1">
    <citation type="submission" date="2019-06" db="EMBL/GenBank/DDBJ databases">
        <authorList>
            <person name="Broberg M."/>
        </authorList>
    </citation>
    <scope>NUCLEOTIDE SEQUENCE [LARGE SCALE GENOMIC DNA]</scope>
</reference>
<evidence type="ECO:0000256" key="1">
    <source>
        <dbReference type="ARBA" id="ARBA00004141"/>
    </source>
</evidence>
<evidence type="ECO:0000313" key="7">
    <source>
        <dbReference type="EMBL" id="CAG9984525.1"/>
    </source>
</evidence>
<keyword evidence="3 6" id="KW-0812">Transmembrane</keyword>
<evidence type="ECO:0008006" key="9">
    <source>
        <dbReference type="Google" id="ProtNLM"/>
    </source>
</evidence>
<dbReference type="GO" id="GO:1990961">
    <property type="term" value="P:xenobiotic detoxification by transmembrane export across the plasma membrane"/>
    <property type="evidence" value="ECO:0007669"/>
    <property type="project" value="InterPro"/>
</dbReference>
<dbReference type="OrthoDB" id="2126698at2759"/>